<dbReference type="Gene3D" id="1.10.530.10">
    <property type="match status" value="1"/>
</dbReference>
<name>A0A3G7U4I8_9PSED</name>
<dbReference type="InterPro" id="IPR041219">
    <property type="entry name" value="Phage_lysozyme2"/>
</dbReference>
<feature type="region of interest" description="Disordered" evidence="1">
    <location>
        <begin position="360"/>
        <end position="379"/>
    </location>
</feature>
<sequence length="645" mass="69064">MADQDVIKEFLVGLGFKVDEKGAKDFSTGIDVATKSVVRLVATIAGASLTVAAGVSAFASNLEGLYYASQRVGSSAESLKSAEYAARDLGASAEEARGSIEGMAKFLRDTPGGEDFLKGIGVQTRDANNNLLDTTDLLVNVGQKLKAMPWYQANQYAGVLGINEQTLRAIRDDKFGAKLEQNRRKLSNSGLDQATKDAHAFMETLRDVGLQFEVFSVQVQSALMRKLGPDLQRFAAWFGQNGPMIADRVAEIAVKLIDFVDRCIPYLQKIWDFFVRLDEATDGWSTRIIALLFVLNALGALSIAAGVARLAGSFLSLGTAITGLSGAAAIITAIAGAAALLYSPTLNDGEEAEIRKIRERQGLPPVEEQTPEQASNERVVSDAWKKLQNGDKDKASFVQDFFEAQGWTKDQAAGITANLAAESSTFDPKAMGDGGRARGIGQWHPDRQREFEKWAGFNIRDDRADLIKQLEFAHYELTEGAETSAGSRIRDTKGASAAGEAASRGWLRPGATQEARDREARVRAAMAYQLANDGAPKQLQSLPQPELSPEVADALARAQANAGRTAEQMMRASENSASTDIAVNNYNTSKAIAPGQAAPAQIAINQKTDIHVNGTSDPLATANAVSSAQGRVGEQMARNMGSAVN</sequence>
<feature type="transmembrane region" description="Helical" evidence="2">
    <location>
        <begin position="320"/>
        <end position="342"/>
    </location>
</feature>
<dbReference type="RefSeq" id="WP_124376582.1">
    <property type="nucleotide sequence ID" value="NZ_CP027754.1"/>
</dbReference>
<keyword evidence="2" id="KW-0812">Transmembrane</keyword>
<evidence type="ECO:0000313" key="5">
    <source>
        <dbReference type="Proteomes" id="UP000268696"/>
    </source>
</evidence>
<evidence type="ECO:0000259" key="3">
    <source>
        <dbReference type="Pfam" id="PF18013"/>
    </source>
</evidence>
<reference evidence="4 5" key="1">
    <citation type="submission" date="2018-03" db="EMBL/GenBank/DDBJ databases">
        <title>Diversity of phytobeneficial traits revealed by whole-genome analysis of worldwide-isolated phenazine-producing Pseudomonas spp.</title>
        <authorList>
            <person name="Biessy A."/>
            <person name="Novinscak A."/>
            <person name="Blom J."/>
            <person name="Leger G."/>
            <person name="Thomashow L.S."/>
            <person name="Cazorla F.M."/>
            <person name="Josic D."/>
            <person name="Filion M."/>
        </authorList>
    </citation>
    <scope>NUCLEOTIDE SEQUENCE [LARGE SCALE GENOMIC DNA]</scope>
    <source>
        <strain evidence="4 5">30B</strain>
    </source>
</reference>
<dbReference type="EMBL" id="CP027754">
    <property type="protein sequence ID" value="AZE53479.1"/>
    <property type="molecule type" value="Genomic_DNA"/>
</dbReference>
<keyword evidence="2" id="KW-1133">Transmembrane helix</keyword>
<feature type="region of interest" description="Disordered" evidence="1">
    <location>
        <begin position="626"/>
        <end position="645"/>
    </location>
</feature>
<evidence type="ECO:0000313" key="4">
    <source>
        <dbReference type="EMBL" id="AZE53479.1"/>
    </source>
</evidence>
<gene>
    <name evidence="4" type="ORF">C4K03_1308</name>
</gene>
<evidence type="ECO:0000256" key="1">
    <source>
        <dbReference type="SAM" id="MobiDB-lite"/>
    </source>
</evidence>
<feature type="domain" description="Phage tail lysozyme" evidence="3">
    <location>
        <begin position="398"/>
        <end position="520"/>
    </location>
</feature>
<dbReference type="Proteomes" id="UP000268696">
    <property type="component" value="Chromosome"/>
</dbReference>
<evidence type="ECO:0000256" key="2">
    <source>
        <dbReference type="SAM" id="Phobius"/>
    </source>
</evidence>
<feature type="region of interest" description="Disordered" evidence="1">
    <location>
        <begin position="495"/>
        <end position="517"/>
    </location>
</feature>
<proteinExistence type="predicted"/>
<keyword evidence="2" id="KW-0472">Membrane</keyword>
<dbReference type="Pfam" id="PF18013">
    <property type="entry name" value="Phage_lysozyme2"/>
    <property type="match status" value="1"/>
</dbReference>
<organism evidence="4 5">
    <name type="scientific">Pseudomonas synxantha</name>
    <dbReference type="NCBI Taxonomy" id="47883"/>
    <lineage>
        <taxon>Bacteria</taxon>
        <taxon>Pseudomonadati</taxon>
        <taxon>Pseudomonadota</taxon>
        <taxon>Gammaproteobacteria</taxon>
        <taxon>Pseudomonadales</taxon>
        <taxon>Pseudomonadaceae</taxon>
        <taxon>Pseudomonas</taxon>
    </lineage>
</organism>
<dbReference type="AlphaFoldDB" id="A0A3G7U4I8"/>
<accession>A0A3G7U4I8</accession>
<feature type="transmembrane region" description="Helical" evidence="2">
    <location>
        <begin position="288"/>
        <end position="308"/>
    </location>
</feature>
<protein>
    <submittedName>
        <fullName evidence="4">Bacteriophage protein</fullName>
    </submittedName>
</protein>